<dbReference type="Gene3D" id="3.40.390.10">
    <property type="entry name" value="Collagenase (Catalytic Domain)"/>
    <property type="match status" value="1"/>
</dbReference>
<gene>
    <name evidence="5" type="ORF">TSIB3V08_LOCUS5843</name>
</gene>
<dbReference type="EMBL" id="OC002355">
    <property type="protein sequence ID" value="CAD7261716.1"/>
    <property type="molecule type" value="Genomic_DNA"/>
</dbReference>
<feature type="domain" description="Peptidase M12A" evidence="4">
    <location>
        <begin position="1"/>
        <end position="40"/>
    </location>
</feature>
<dbReference type="PROSITE" id="PS51864">
    <property type="entry name" value="ASTACIN"/>
    <property type="match status" value="1"/>
</dbReference>
<evidence type="ECO:0000313" key="5">
    <source>
        <dbReference type="EMBL" id="CAD7261716.1"/>
    </source>
</evidence>
<evidence type="ECO:0000256" key="3">
    <source>
        <dbReference type="SAM" id="MobiDB-lite"/>
    </source>
</evidence>
<dbReference type="GO" id="GO:0004222">
    <property type="term" value="F:metalloendopeptidase activity"/>
    <property type="evidence" value="ECO:0007669"/>
    <property type="project" value="InterPro"/>
</dbReference>
<protein>
    <recommendedName>
        <fullName evidence="4">Peptidase M12A domain-containing protein</fullName>
    </recommendedName>
</protein>
<accession>A0A7R9G0F2</accession>
<proteinExistence type="predicted"/>
<name>A0A7R9G0F2_TIMSH</name>
<comment type="cofactor">
    <cofactor evidence="1">
        <name>Zn(2+)</name>
        <dbReference type="ChEBI" id="CHEBI:29105"/>
    </cofactor>
</comment>
<reference evidence="5" key="1">
    <citation type="submission" date="2020-11" db="EMBL/GenBank/DDBJ databases">
        <authorList>
            <person name="Tran Van P."/>
        </authorList>
    </citation>
    <scope>NUCLEOTIDE SEQUENCE</scope>
</reference>
<evidence type="ECO:0000259" key="4">
    <source>
        <dbReference type="PROSITE" id="PS51864"/>
    </source>
</evidence>
<dbReference type="InterPro" id="IPR024079">
    <property type="entry name" value="MetalloPept_cat_dom_sf"/>
</dbReference>
<evidence type="ECO:0000256" key="1">
    <source>
        <dbReference type="ARBA" id="ARBA00001947"/>
    </source>
</evidence>
<feature type="region of interest" description="Disordered" evidence="3">
    <location>
        <begin position="1"/>
        <end position="21"/>
    </location>
</feature>
<evidence type="ECO:0000256" key="2">
    <source>
        <dbReference type="PROSITE-ProRule" id="PRU01211"/>
    </source>
</evidence>
<dbReference type="GO" id="GO:0006508">
    <property type="term" value="P:proteolysis"/>
    <property type="evidence" value="ECO:0007669"/>
    <property type="project" value="InterPro"/>
</dbReference>
<comment type="caution">
    <text evidence="2">Lacks conserved residue(s) required for the propagation of feature annotation.</text>
</comment>
<dbReference type="InterPro" id="IPR001506">
    <property type="entry name" value="Peptidase_M12A"/>
</dbReference>
<sequence length="59" mass="6678">MRKEKGLPTITPKHRGVKLGQRKAMSKTDCLKINDLYGCLSKSIAHQRKYYALCNTLGL</sequence>
<feature type="compositionally biased region" description="Basic residues" evidence="3">
    <location>
        <begin position="12"/>
        <end position="21"/>
    </location>
</feature>
<organism evidence="5">
    <name type="scientific">Timema shepardi</name>
    <name type="common">Walking stick</name>
    <dbReference type="NCBI Taxonomy" id="629360"/>
    <lineage>
        <taxon>Eukaryota</taxon>
        <taxon>Metazoa</taxon>
        <taxon>Ecdysozoa</taxon>
        <taxon>Arthropoda</taxon>
        <taxon>Hexapoda</taxon>
        <taxon>Insecta</taxon>
        <taxon>Pterygota</taxon>
        <taxon>Neoptera</taxon>
        <taxon>Polyneoptera</taxon>
        <taxon>Phasmatodea</taxon>
        <taxon>Timematodea</taxon>
        <taxon>Timematoidea</taxon>
        <taxon>Timematidae</taxon>
        <taxon>Timema</taxon>
    </lineage>
</organism>
<dbReference type="AlphaFoldDB" id="A0A7R9G0F2"/>